<feature type="domain" description="Shedu protein SduA C-terminal" evidence="1">
    <location>
        <begin position="46"/>
        <end position="199"/>
    </location>
</feature>
<dbReference type="Pfam" id="PF14082">
    <property type="entry name" value="SduA_C"/>
    <property type="match status" value="1"/>
</dbReference>
<dbReference type="PATRIC" id="fig|396596.7.peg.7210"/>
<name>B1F9Q0_9BURK</name>
<sequence length="219" mass="25245">MKLTPAREVYEKLRARDPLKDFFSLWDDVRPSDVETLRHVLNTATREEDIQQFLQKNPSLLIQHLGGGHGRWIIPKQRLGSEHVTDFMIADCDSMGFHWTAVELESPLATMFTKAGNPSATLNHAIRQIRDWRIWLSRNQNYAARPRSEDGLGLTDIDAEVPGLILMGRRATESEDTRHMRRQISRESKIEIHTFDFLLDALTGRLASLDERRNWDAAT</sequence>
<proteinExistence type="predicted"/>
<gene>
    <name evidence="2" type="ORF">BamIOP4010DRAFT_0737</name>
</gene>
<dbReference type="AlphaFoldDB" id="B1F9Q0"/>
<reference evidence="2 3" key="1">
    <citation type="submission" date="2008-03" db="EMBL/GenBank/DDBJ databases">
        <title>Sequencing of the draft genome and assembly of Burkholderia ambifaria IOP40-10.</title>
        <authorList>
            <consortium name="US DOE Joint Genome Institute (JGI-PGF)"/>
            <person name="Copeland A."/>
            <person name="Lucas S."/>
            <person name="Lapidus A."/>
            <person name="Glavina del Rio T."/>
            <person name="Dalin E."/>
            <person name="Tice H."/>
            <person name="Bruce D."/>
            <person name="Goodwin L."/>
            <person name="Pitluck S."/>
            <person name="Larimer F."/>
            <person name="Land M.L."/>
            <person name="Hauser L."/>
            <person name="Tiedje J."/>
            <person name="Richardson P."/>
        </authorList>
    </citation>
    <scope>NUCLEOTIDE SEQUENCE [LARGE SCALE GENOMIC DNA]</scope>
    <source>
        <strain evidence="2 3">IOP40-10</strain>
    </source>
</reference>
<organism evidence="2 3">
    <name type="scientific">Burkholderia ambifaria IOP40-10</name>
    <dbReference type="NCBI Taxonomy" id="396596"/>
    <lineage>
        <taxon>Bacteria</taxon>
        <taxon>Pseudomonadati</taxon>
        <taxon>Pseudomonadota</taxon>
        <taxon>Betaproteobacteria</taxon>
        <taxon>Burkholderiales</taxon>
        <taxon>Burkholderiaceae</taxon>
        <taxon>Burkholderia</taxon>
        <taxon>Burkholderia cepacia complex</taxon>
    </lineage>
</organism>
<dbReference type="InterPro" id="IPR025359">
    <property type="entry name" value="SduA_C"/>
</dbReference>
<accession>B1F9Q0</accession>
<evidence type="ECO:0000313" key="2">
    <source>
        <dbReference type="EMBL" id="EDT05712.1"/>
    </source>
</evidence>
<evidence type="ECO:0000259" key="1">
    <source>
        <dbReference type="Pfam" id="PF14082"/>
    </source>
</evidence>
<protein>
    <recommendedName>
        <fullName evidence="1">Shedu protein SduA C-terminal domain-containing protein</fullName>
    </recommendedName>
</protein>
<comment type="caution">
    <text evidence="2">The sequence shown here is derived from an EMBL/GenBank/DDBJ whole genome shotgun (WGS) entry which is preliminary data.</text>
</comment>
<dbReference type="Proteomes" id="UP000005463">
    <property type="component" value="Unassembled WGS sequence"/>
</dbReference>
<evidence type="ECO:0000313" key="3">
    <source>
        <dbReference type="Proteomes" id="UP000005463"/>
    </source>
</evidence>
<dbReference type="EMBL" id="ABLC01000008">
    <property type="protein sequence ID" value="EDT05712.1"/>
    <property type="molecule type" value="Genomic_DNA"/>
</dbReference>
<dbReference type="RefSeq" id="WP_006749953.1">
    <property type="nucleotide sequence ID" value="NZ_ABLC01000008.1"/>
</dbReference>